<dbReference type="EMBL" id="JAQGDS010000003">
    <property type="protein sequence ID" value="KAJ6261694.1"/>
    <property type="molecule type" value="Genomic_DNA"/>
</dbReference>
<name>A0AAD6J144_DREDA</name>
<feature type="compositionally biased region" description="Low complexity" evidence="1">
    <location>
        <begin position="225"/>
        <end position="237"/>
    </location>
</feature>
<feature type="region of interest" description="Disordered" evidence="1">
    <location>
        <begin position="225"/>
        <end position="251"/>
    </location>
</feature>
<evidence type="ECO:0000256" key="1">
    <source>
        <dbReference type="SAM" id="MobiDB-lite"/>
    </source>
</evidence>
<evidence type="ECO:0000313" key="3">
    <source>
        <dbReference type="Proteomes" id="UP001221413"/>
    </source>
</evidence>
<gene>
    <name evidence="2" type="ORF">Dda_2492</name>
</gene>
<feature type="compositionally biased region" description="Basic and acidic residues" evidence="1">
    <location>
        <begin position="292"/>
        <end position="304"/>
    </location>
</feature>
<dbReference type="AlphaFoldDB" id="A0AAD6J144"/>
<proteinExistence type="predicted"/>
<accession>A0AAD6J144</accession>
<organism evidence="2 3">
    <name type="scientific">Drechslerella dactyloides</name>
    <name type="common">Nematode-trapping fungus</name>
    <name type="synonym">Arthrobotrys dactyloides</name>
    <dbReference type="NCBI Taxonomy" id="74499"/>
    <lineage>
        <taxon>Eukaryota</taxon>
        <taxon>Fungi</taxon>
        <taxon>Dikarya</taxon>
        <taxon>Ascomycota</taxon>
        <taxon>Pezizomycotina</taxon>
        <taxon>Orbiliomycetes</taxon>
        <taxon>Orbiliales</taxon>
        <taxon>Orbiliaceae</taxon>
        <taxon>Drechslerella</taxon>
    </lineage>
</organism>
<comment type="caution">
    <text evidence="2">The sequence shown here is derived from an EMBL/GenBank/DDBJ whole genome shotgun (WGS) entry which is preliminary data.</text>
</comment>
<protein>
    <submittedName>
        <fullName evidence="2">Uncharacterized protein</fullName>
    </submittedName>
</protein>
<dbReference type="Proteomes" id="UP001221413">
    <property type="component" value="Unassembled WGS sequence"/>
</dbReference>
<reference evidence="2" key="1">
    <citation type="submission" date="2023-01" db="EMBL/GenBank/DDBJ databases">
        <title>The chitinases involved in constricting ring structure development in the nematode-trapping fungus Drechslerella dactyloides.</title>
        <authorList>
            <person name="Wang R."/>
            <person name="Zhang L."/>
            <person name="Tang P."/>
            <person name="Li S."/>
            <person name="Liang L."/>
        </authorList>
    </citation>
    <scope>NUCLEOTIDE SEQUENCE</scope>
    <source>
        <strain evidence="2">YMF1.00031</strain>
    </source>
</reference>
<feature type="region of interest" description="Disordered" evidence="1">
    <location>
        <begin position="280"/>
        <end position="304"/>
    </location>
</feature>
<sequence length="304" mass="33060">MDGDDEMVMVVIAKREGGRDKARRQMAPAHHDITLPKLEHISGEILLEVTQQPRTAAHAYRVMDADIDESFTDCSPDVKAKAPSLSLQFVQYLDSSGNRLSIKLEDSDTKIMVDGNLKISFRCTIRVPDNKKVSKLPSDPGATTLTNVKSFSICSNVLILNSKLYRYVTSLPYPDEPISASVHAKSGGIFDLQNEEAAMLPMRRASDMLTNSMDLNLSISSATIKTGSSSSWAPSSKGKGKAGNVSGGYTEMHKNEAIPSSENAGPCQWAFGESVALSEALPISKQPTRSRSVRDIESPDNPRD</sequence>
<evidence type="ECO:0000313" key="2">
    <source>
        <dbReference type="EMBL" id="KAJ6261694.1"/>
    </source>
</evidence>
<keyword evidence="3" id="KW-1185">Reference proteome</keyword>